<dbReference type="Proteomes" id="UP000632195">
    <property type="component" value="Unassembled WGS sequence"/>
</dbReference>
<dbReference type="Pfam" id="PF08645">
    <property type="entry name" value="PNK3P"/>
    <property type="match status" value="1"/>
</dbReference>
<dbReference type="EC" id="3.1.3.-" evidence="9"/>
<evidence type="ECO:0000256" key="5">
    <source>
        <dbReference type="ARBA" id="ARBA00022723"/>
    </source>
</evidence>
<keyword evidence="4 9" id="KW-0963">Cytoplasm</keyword>
<evidence type="ECO:0000256" key="6">
    <source>
        <dbReference type="ARBA" id="ARBA00022801"/>
    </source>
</evidence>
<accession>A0AA37BS75</accession>
<dbReference type="InterPro" id="IPR013954">
    <property type="entry name" value="PNK3P"/>
</dbReference>
<reference evidence="10" key="2">
    <citation type="submission" date="2022-09" db="EMBL/GenBank/DDBJ databases">
        <authorList>
            <person name="Sun Q."/>
            <person name="Ohkuma M."/>
        </authorList>
    </citation>
    <scope>NUCLEOTIDE SEQUENCE</scope>
    <source>
        <strain evidence="10">JCM 13583</strain>
    </source>
</reference>
<dbReference type="EMBL" id="BMNY01000001">
    <property type="protein sequence ID" value="GGM75352.1"/>
    <property type="molecule type" value="Genomic_DNA"/>
</dbReference>
<keyword evidence="6 9" id="KW-0378">Hydrolase</keyword>
<name>A0AA37BS75_9ARCH</name>
<dbReference type="GO" id="GO:0005975">
    <property type="term" value="P:carbohydrate metabolic process"/>
    <property type="evidence" value="ECO:0007669"/>
    <property type="project" value="InterPro"/>
</dbReference>
<dbReference type="GO" id="GO:0046872">
    <property type="term" value="F:metal ion binding"/>
    <property type="evidence" value="ECO:0007669"/>
    <property type="project" value="UniProtKB-KW"/>
</dbReference>
<keyword evidence="7 9" id="KW-0119">Carbohydrate metabolism</keyword>
<organism evidence="10 11">
    <name type="scientific">Thermogymnomonas acidicola</name>
    <dbReference type="NCBI Taxonomy" id="399579"/>
    <lineage>
        <taxon>Archaea</taxon>
        <taxon>Methanobacteriati</taxon>
        <taxon>Thermoplasmatota</taxon>
        <taxon>Thermoplasmata</taxon>
        <taxon>Thermoplasmatales</taxon>
        <taxon>Thermogymnomonas</taxon>
    </lineage>
</organism>
<dbReference type="CDD" id="cd07503">
    <property type="entry name" value="HAD_HisB-N"/>
    <property type="match status" value="1"/>
</dbReference>
<keyword evidence="11" id="KW-1185">Reference proteome</keyword>
<comment type="subcellular location">
    <subcellularLocation>
        <location evidence="2 9">Cytoplasm</location>
    </subcellularLocation>
</comment>
<dbReference type="InterPro" id="IPR006549">
    <property type="entry name" value="HAD-SF_hydro_IIIA"/>
</dbReference>
<evidence type="ECO:0000313" key="10">
    <source>
        <dbReference type="EMBL" id="GGM75352.1"/>
    </source>
</evidence>
<evidence type="ECO:0000256" key="4">
    <source>
        <dbReference type="ARBA" id="ARBA00022490"/>
    </source>
</evidence>
<dbReference type="PANTHER" id="PTHR42891:SF1">
    <property type="entry name" value="D-GLYCERO-BETA-D-MANNO-HEPTOSE-1,7-BISPHOSPHATE 7-PHOSPHATASE"/>
    <property type="match status" value="1"/>
</dbReference>
<protein>
    <recommendedName>
        <fullName evidence="8 9">D,D-heptose 1,7-bisphosphate phosphatase</fullName>
        <ecNumber evidence="9">3.1.3.-</ecNumber>
    </recommendedName>
</protein>
<dbReference type="NCBIfam" id="TIGR01656">
    <property type="entry name" value="Histidinol-ppas"/>
    <property type="match status" value="1"/>
</dbReference>
<dbReference type="NCBIfam" id="TIGR01662">
    <property type="entry name" value="HAD-SF-IIIA"/>
    <property type="match status" value="1"/>
</dbReference>
<proteinExistence type="inferred from homology"/>
<evidence type="ECO:0000256" key="2">
    <source>
        <dbReference type="ARBA" id="ARBA00004496"/>
    </source>
</evidence>
<comment type="caution">
    <text evidence="10">The sequence shown here is derived from an EMBL/GenBank/DDBJ whole genome shotgun (WGS) entry which is preliminary data.</text>
</comment>
<dbReference type="InterPro" id="IPR004446">
    <property type="entry name" value="Heptose_bisP_phosphatase"/>
</dbReference>
<dbReference type="InterPro" id="IPR036412">
    <property type="entry name" value="HAD-like_sf"/>
</dbReference>
<keyword evidence="5" id="KW-0479">Metal-binding</keyword>
<dbReference type="InterPro" id="IPR023214">
    <property type="entry name" value="HAD_sf"/>
</dbReference>
<reference evidence="10" key="1">
    <citation type="journal article" date="2014" name="Int. J. Syst. Evol. Microbiol.">
        <title>Complete genome sequence of Corynebacterium casei LMG S-19264T (=DSM 44701T), isolated from a smear-ripened cheese.</title>
        <authorList>
            <consortium name="US DOE Joint Genome Institute (JGI-PGF)"/>
            <person name="Walter F."/>
            <person name="Albersmeier A."/>
            <person name="Kalinowski J."/>
            <person name="Ruckert C."/>
        </authorList>
    </citation>
    <scope>NUCLEOTIDE SEQUENCE</scope>
    <source>
        <strain evidence="10">JCM 13583</strain>
    </source>
</reference>
<evidence type="ECO:0000256" key="8">
    <source>
        <dbReference type="ARBA" id="ARBA00031828"/>
    </source>
</evidence>
<comment type="subunit">
    <text evidence="3">Monomer.</text>
</comment>
<dbReference type="Gene3D" id="3.40.50.1000">
    <property type="entry name" value="HAD superfamily/HAD-like"/>
    <property type="match status" value="1"/>
</dbReference>
<evidence type="ECO:0000256" key="3">
    <source>
        <dbReference type="ARBA" id="ARBA00011245"/>
    </source>
</evidence>
<evidence type="ECO:0000256" key="7">
    <source>
        <dbReference type="ARBA" id="ARBA00023277"/>
    </source>
</evidence>
<comment type="similarity">
    <text evidence="9">Belongs to the gmhB family.</text>
</comment>
<dbReference type="InterPro" id="IPR006543">
    <property type="entry name" value="Histidinol-phos"/>
</dbReference>
<evidence type="ECO:0000256" key="1">
    <source>
        <dbReference type="ARBA" id="ARBA00001946"/>
    </source>
</evidence>
<dbReference type="AlphaFoldDB" id="A0AA37BS75"/>
<evidence type="ECO:0000313" key="11">
    <source>
        <dbReference type="Proteomes" id="UP000632195"/>
    </source>
</evidence>
<dbReference type="GO" id="GO:0016791">
    <property type="term" value="F:phosphatase activity"/>
    <property type="evidence" value="ECO:0007669"/>
    <property type="project" value="InterPro"/>
</dbReference>
<evidence type="ECO:0000256" key="9">
    <source>
        <dbReference type="PIRNR" id="PIRNR004682"/>
    </source>
</evidence>
<gene>
    <name evidence="10" type="ORF">GCM10007108_11620</name>
</gene>
<dbReference type="PANTHER" id="PTHR42891">
    <property type="entry name" value="D-GLYCERO-BETA-D-MANNO-HEPTOSE-1,7-BISPHOSPHATE 7-PHOSPHATASE"/>
    <property type="match status" value="1"/>
</dbReference>
<sequence>MGKGNKHFDIPDPVQLALFIDRDGTINRDCPYCHDPRDLHIYEDAVEVMGFFQSLGFMIVIVTNQSGIGRGYFSVEEMEEFNSHLLSSLRKRGVRVTAVYYCPHRPEEGCSCRKPATGLVERAARELSIDLSRSFIVGDRDDVDGELARRLSMPYMIMVRDV</sequence>
<dbReference type="SUPFAM" id="SSF56784">
    <property type="entry name" value="HAD-like"/>
    <property type="match status" value="1"/>
</dbReference>
<dbReference type="GO" id="GO:0005737">
    <property type="term" value="C:cytoplasm"/>
    <property type="evidence" value="ECO:0007669"/>
    <property type="project" value="UniProtKB-SubCell"/>
</dbReference>
<comment type="cofactor">
    <cofactor evidence="1">
        <name>Mg(2+)</name>
        <dbReference type="ChEBI" id="CHEBI:18420"/>
    </cofactor>
</comment>
<dbReference type="PIRSF" id="PIRSF004682">
    <property type="entry name" value="GmhB"/>
    <property type="match status" value="1"/>
</dbReference>